<dbReference type="GO" id="GO:0005886">
    <property type="term" value="C:plasma membrane"/>
    <property type="evidence" value="ECO:0007669"/>
    <property type="project" value="UniProtKB-SubCell"/>
</dbReference>
<keyword evidence="12" id="KW-1185">Reference proteome</keyword>
<accession>A0A916WCB1</accession>
<comment type="subunit">
    <text evidence="9">The complex comprises the extracytoplasmic solute receptor protein and the two transmembrane proteins.</text>
</comment>
<evidence type="ECO:0000256" key="5">
    <source>
        <dbReference type="ARBA" id="ARBA00022692"/>
    </source>
</evidence>
<dbReference type="PANTHER" id="PTHR35011">
    <property type="entry name" value="2,3-DIKETO-L-GULONATE TRAP TRANSPORTER SMALL PERMEASE PROTEIN YIAM"/>
    <property type="match status" value="1"/>
</dbReference>
<proteinExistence type="inferred from homology"/>
<sequence>MKTLLSLAHLIDWVNDRFATLAKWAVVLACVISAGNAILRYSFDLSSNAWLEIQWYLFAACVMLGAAQVLRVNEHVRVDVIYGQFAGRGQVWIDLFGLVFFLLPVMALMIYYSAPLFVRTFVSQEMSNNAGGLMRWPVILMMPLGFTLVLLQGLSEIVKRIGWLMHVHEMDLHYERPLQ</sequence>
<organism evidence="11 12">
    <name type="scientific">Polaromonas eurypsychrophila</name>
    <dbReference type="NCBI Taxonomy" id="1614635"/>
    <lineage>
        <taxon>Bacteria</taxon>
        <taxon>Pseudomonadati</taxon>
        <taxon>Pseudomonadota</taxon>
        <taxon>Betaproteobacteria</taxon>
        <taxon>Burkholderiales</taxon>
        <taxon>Comamonadaceae</taxon>
        <taxon>Polaromonas</taxon>
    </lineage>
</organism>
<gene>
    <name evidence="11" type="ORF">GCM10011496_05930</name>
</gene>
<keyword evidence="3" id="KW-1003">Cell membrane</keyword>
<feature type="transmembrane region" description="Helical" evidence="9">
    <location>
        <begin position="133"/>
        <end position="151"/>
    </location>
</feature>
<dbReference type="EMBL" id="BMIG01000002">
    <property type="protein sequence ID" value="GGA88016.1"/>
    <property type="molecule type" value="Genomic_DNA"/>
</dbReference>
<protein>
    <recommendedName>
        <fullName evidence="9">TRAP transporter small permease protein</fullName>
    </recommendedName>
</protein>
<evidence type="ECO:0000256" key="4">
    <source>
        <dbReference type="ARBA" id="ARBA00022519"/>
    </source>
</evidence>
<keyword evidence="7 9" id="KW-0472">Membrane</keyword>
<comment type="function">
    <text evidence="9">Part of the tripartite ATP-independent periplasmic (TRAP) transport system.</text>
</comment>
<evidence type="ECO:0000256" key="8">
    <source>
        <dbReference type="ARBA" id="ARBA00038436"/>
    </source>
</evidence>
<feature type="domain" description="Tripartite ATP-independent periplasmic transporters DctQ component" evidence="10">
    <location>
        <begin position="30"/>
        <end position="160"/>
    </location>
</feature>
<reference evidence="11" key="2">
    <citation type="submission" date="2020-09" db="EMBL/GenBank/DDBJ databases">
        <authorList>
            <person name="Sun Q."/>
            <person name="Zhou Y."/>
        </authorList>
    </citation>
    <scope>NUCLEOTIDE SEQUENCE</scope>
    <source>
        <strain evidence="11">CGMCC 1.15322</strain>
    </source>
</reference>
<dbReference type="InterPro" id="IPR055348">
    <property type="entry name" value="DctQ"/>
</dbReference>
<dbReference type="Pfam" id="PF04290">
    <property type="entry name" value="DctQ"/>
    <property type="match status" value="1"/>
</dbReference>
<comment type="subcellular location">
    <subcellularLocation>
        <location evidence="1 9">Cell inner membrane</location>
        <topology evidence="1 9">Multi-pass membrane protein</topology>
    </subcellularLocation>
</comment>
<dbReference type="Proteomes" id="UP000620596">
    <property type="component" value="Unassembled WGS sequence"/>
</dbReference>
<keyword evidence="5 9" id="KW-0812">Transmembrane</keyword>
<dbReference type="AlphaFoldDB" id="A0A916WCB1"/>
<keyword evidence="4 9" id="KW-0997">Cell inner membrane</keyword>
<dbReference type="InterPro" id="IPR007387">
    <property type="entry name" value="TRAP_DctQ"/>
</dbReference>
<reference evidence="11" key="1">
    <citation type="journal article" date="2014" name="Int. J. Syst. Evol. Microbiol.">
        <title>Complete genome sequence of Corynebacterium casei LMG S-19264T (=DSM 44701T), isolated from a smear-ripened cheese.</title>
        <authorList>
            <consortium name="US DOE Joint Genome Institute (JGI-PGF)"/>
            <person name="Walter F."/>
            <person name="Albersmeier A."/>
            <person name="Kalinowski J."/>
            <person name="Ruckert C."/>
        </authorList>
    </citation>
    <scope>NUCLEOTIDE SEQUENCE</scope>
    <source>
        <strain evidence="11">CGMCC 1.15322</strain>
    </source>
</reference>
<dbReference type="RefSeq" id="WP_188706448.1">
    <property type="nucleotide sequence ID" value="NZ_BMIG01000002.1"/>
</dbReference>
<evidence type="ECO:0000256" key="3">
    <source>
        <dbReference type="ARBA" id="ARBA00022475"/>
    </source>
</evidence>
<evidence type="ECO:0000259" key="10">
    <source>
        <dbReference type="Pfam" id="PF04290"/>
    </source>
</evidence>
<evidence type="ECO:0000256" key="7">
    <source>
        <dbReference type="ARBA" id="ARBA00023136"/>
    </source>
</evidence>
<comment type="similarity">
    <text evidence="8 9">Belongs to the TRAP transporter small permease family.</text>
</comment>
<evidence type="ECO:0000256" key="6">
    <source>
        <dbReference type="ARBA" id="ARBA00022989"/>
    </source>
</evidence>
<feature type="transmembrane region" description="Helical" evidence="9">
    <location>
        <begin position="53"/>
        <end position="70"/>
    </location>
</feature>
<evidence type="ECO:0000256" key="2">
    <source>
        <dbReference type="ARBA" id="ARBA00022448"/>
    </source>
</evidence>
<feature type="transmembrane region" description="Helical" evidence="9">
    <location>
        <begin position="21"/>
        <end position="41"/>
    </location>
</feature>
<feature type="transmembrane region" description="Helical" evidence="9">
    <location>
        <begin position="91"/>
        <end position="113"/>
    </location>
</feature>
<evidence type="ECO:0000256" key="1">
    <source>
        <dbReference type="ARBA" id="ARBA00004429"/>
    </source>
</evidence>
<name>A0A916WCB1_9BURK</name>
<dbReference type="PANTHER" id="PTHR35011:SF4">
    <property type="entry name" value="SLL1102 PROTEIN"/>
    <property type="match status" value="1"/>
</dbReference>
<evidence type="ECO:0000256" key="9">
    <source>
        <dbReference type="RuleBase" id="RU369079"/>
    </source>
</evidence>
<evidence type="ECO:0000313" key="12">
    <source>
        <dbReference type="Proteomes" id="UP000620596"/>
    </source>
</evidence>
<keyword evidence="6 9" id="KW-1133">Transmembrane helix</keyword>
<dbReference type="GO" id="GO:0022857">
    <property type="term" value="F:transmembrane transporter activity"/>
    <property type="evidence" value="ECO:0007669"/>
    <property type="project" value="UniProtKB-UniRule"/>
</dbReference>
<comment type="caution">
    <text evidence="11">The sequence shown here is derived from an EMBL/GenBank/DDBJ whole genome shotgun (WGS) entry which is preliminary data.</text>
</comment>
<keyword evidence="2 9" id="KW-0813">Transport</keyword>
<evidence type="ECO:0000313" key="11">
    <source>
        <dbReference type="EMBL" id="GGA88016.1"/>
    </source>
</evidence>